<reference evidence="2" key="1">
    <citation type="journal article" date="2019" name="bioRxiv">
        <title>The Genome of the Zebra Mussel, Dreissena polymorpha: A Resource for Invasive Species Research.</title>
        <authorList>
            <person name="McCartney M.A."/>
            <person name="Auch B."/>
            <person name="Kono T."/>
            <person name="Mallez S."/>
            <person name="Zhang Y."/>
            <person name="Obille A."/>
            <person name="Becker A."/>
            <person name="Abrahante J.E."/>
            <person name="Garbe J."/>
            <person name="Badalamenti J.P."/>
            <person name="Herman A."/>
            <person name="Mangelson H."/>
            <person name="Liachko I."/>
            <person name="Sullivan S."/>
            <person name="Sone E.D."/>
            <person name="Koren S."/>
            <person name="Silverstein K.A.T."/>
            <person name="Beckman K.B."/>
            <person name="Gohl D.M."/>
        </authorList>
    </citation>
    <scope>NUCLEOTIDE SEQUENCE</scope>
    <source>
        <strain evidence="2">Duluth1</strain>
        <tissue evidence="2">Whole animal</tissue>
    </source>
</reference>
<evidence type="ECO:0000313" key="3">
    <source>
        <dbReference type="Proteomes" id="UP000828390"/>
    </source>
</evidence>
<accession>A0A9D4GNL5</accession>
<keyword evidence="3" id="KW-1185">Reference proteome</keyword>
<dbReference type="AlphaFoldDB" id="A0A9D4GNL5"/>
<organism evidence="2 3">
    <name type="scientific">Dreissena polymorpha</name>
    <name type="common">Zebra mussel</name>
    <name type="synonym">Mytilus polymorpha</name>
    <dbReference type="NCBI Taxonomy" id="45954"/>
    <lineage>
        <taxon>Eukaryota</taxon>
        <taxon>Metazoa</taxon>
        <taxon>Spiralia</taxon>
        <taxon>Lophotrochozoa</taxon>
        <taxon>Mollusca</taxon>
        <taxon>Bivalvia</taxon>
        <taxon>Autobranchia</taxon>
        <taxon>Heteroconchia</taxon>
        <taxon>Euheterodonta</taxon>
        <taxon>Imparidentia</taxon>
        <taxon>Neoheterodontei</taxon>
        <taxon>Myida</taxon>
        <taxon>Dreissenoidea</taxon>
        <taxon>Dreissenidae</taxon>
        <taxon>Dreissena</taxon>
    </lineage>
</organism>
<dbReference type="EMBL" id="JAIWYP010000005">
    <property type="protein sequence ID" value="KAH3817187.1"/>
    <property type="molecule type" value="Genomic_DNA"/>
</dbReference>
<evidence type="ECO:0000256" key="1">
    <source>
        <dbReference type="SAM" id="MobiDB-lite"/>
    </source>
</evidence>
<dbReference type="Proteomes" id="UP000828390">
    <property type="component" value="Unassembled WGS sequence"/>
</dbReference>
<protein>
    <submittedName>
        <fullName evidence="2">Uncharacterized protein</fullName>
    </submittedName>
</protein>
<feature type="compositionally biased region" description="Low complexity" evidence="1">
    <location>
        <begin position="54"/>
        <end position="73"/>
    </location>
</feature>
<feature type="region of interest" description="Disordered" evidence="1">
    <location>
        <begin position="27"/>
        <end position="107"/>
    </location>
</feature>
<reference evidence="2" key="2">
    <citation type="submission" date="2020-11" db="EMBL/GenBank/DDBJ databases">
        <authorList>
            <person name="McCartney M.A."/>
            <person name="Auch B."/>
            <person name="Kono T."/>
            <person name="Mallez S."/>
            <person name="Becker A."/>
            <person name="Gohl D.M."/>
            <person name="Silverstein K.A.T."/>
            <person name="Koren S."/>
            <person name="Bechman K.B."/>
            <person name="Herman A."/>
            <person name="Abrahante J.E."/>
            <person name="Garbe J."/>
        </authorList>
    </citation>
    <scope>NUCLEOTIDE SEQUENCE</scope>
    <source>
        <strain evidence="2">Duluth1</strain>
        <tissue evidence="2">Whole animal</tissue>
    </source>
</reference>
<name>A0A9D4GNL5_DREPO</name>
<sequence>MHDRSYIVETEDGGVYRRNRGHLLKTNEKPLHIFDPQSLPISENHKNITHSDIQQPQQQQQQHQQQKQQQLQQNASVPKDSSNRIQADKQYVTRSGRTVKPPQRTDL</sequence>
<evidence type="ECO:0000313" key="2">
    <source>
        <dbReference type="EMBL" id="KAH3817187.1"/>
    </source>
</evidence>
<proteinExistence type="predicted"/>
<comment type="caution">
    <text evidence="2">The sequence shown here is derived from an EMBL/GenBank/DDBJ whole genome shotgun (WGS) entry which is preliminary data.</text>
</comment>
<feature type="compositionally biased region" description="Polar residues" evidence="1">
    <location>
        <begin position="74"/>
        <end position="85"/>
    </location>
</feature>
<gene>
    <name evidence="2" type="ORF">DPMN_118717</name>
</gene>